<name>A0ABD3B6M8_9LAMI</name>
<comment type="caution">
    <text evidence="2">The sequence shown here is derived from an EMBL/GenBank/DDBJ whole genome shotgun (WGS) entry which is preliminary data.</text>
</comment>
<dbReference type="EMBL" id="JAVIJP010000405">
    <property type="protein sequence ID" value="KAL3613018.1"/>
    <property type="molecule type" value="Genomic_DNA"/>
</dbReference>
<evidence type="ECO:0000313" key="1">
    <source>
        <dbReference type="EMBL" id="KAL3613006.1"/>
    </source>
</evidence>
<accession>A0ABD3B6M8</accession>
<sequence>MSFFRFVSIPTLLSGSESALELLPDFISNRAAVLLSLQTNLARELDFYYRRVDMCYEVNKSEFPLISKSDLHAFKNRMEECDKGDVDGCQLYDPIMSPLVQFSLSHLLYMKKMRIEQPNITAFHPNYLKFDFFDKLIYSKSDVTFGAFKLLEITPGAASIDQKLLMIKVDDLIQNPTLRAMIYIFVCQLQVDKDKDPLEKVLGYLKNKRQTTKGVGFIYFILIDLYLEHLDKVVLDIIQKGGQKCIWVRCLNTALLCFPDLNRSSNDLLQMDIVLPAWGLTAKATSVNRGGRIIRPWREI</sequence>
<organism evidence="2 3">
    <name type="scientific">Castilleja foliolosa</name>
    <dbReference type="NCBI Taxonomy" id="1961234"/>
    <lineage>
        <taxon>Eukaryota</taxon>
        <taxon>Viridiplantae</taxon>
        <taxon>Streptophyta</taxon>
        <taxon>Embryophyta</taxon>
        <taxon>Tracheophyta</taxon>
        <taxon>Spermatophyta</taxon>
        <taxon>Magnoliopsida</taxon>
        <taxon>eudicotyledons</taxon>
        <taxon>Gunneridae</taxon>
        <taxon>Pentapetalae</taxon>
        <taxon>asterids</taxon>
        <taxon>lamiids</taxon>
        <taxon>Lamiales</taxon>
        <taxon>Orobanchaceae</taxon>
        <taxon>Pedicularideae</taxon>
        <taxon>Castillejinae</taxon>
        <taxon>Castilleja</taxon>
    </lineage>
</organism>
<gene>
    <name evidence="2" type="ORF">CASFOL_043133</name>
    <name evidence="1" type="ORF">CASFOL_043152</name>
</gene>
<protein>
    <submittedName>
        <fullName evidence="2">Uncharacterized protein</fullName>
    </submittedName>
</protein>
<reference evidence="2" key="1">
    <citation type="journal article" date="2024" name="IScience">
        <title>Strigolactones Initiate the Formation of Haustorium-like Structures in Castilleja.</title>
        <authorList>
            <person name="Buerger M."/>
            <person name="Peterson D."/>
            <person name="Chory J."/>
        </authorList>
    </citation>
    <scope>NUCLEOTIDE SEQUENCE</scope>
    <source>
        <strain evidence="2">Tecolote</strain>
        <tissue evidence="2">Flower</tissue>
    </source>
</reference>
<dbReference type="Proteomes" id="UP001632038">
    <property type="component" value="Unassembled WGS sequence"/>
</dbReference>
<proteinExistence type="predicted"/>
<reference evidence="2" key="2">
    <citation type="submission" date="2024-11" db="EMBL/GenBank/DDBJ databases">
        <authorList>
            <person name="Burger M."/>
            <person name="Chory J."/>
        </authorList>
    </citation>
    <scope>NUCLEOTIDE SEQUENCE</scope>
    <source>
        <strain evidence="2">Tecolote</strain>
        <tissue evidence="2">Flower</tissue>
    </source>
</reference>
<dbReference type="AlphaFoldDB" id="A0ABD3B6M8"/>
<evidence type="ECO:0000313" key="2">
    <source>
        <dbReference type="EMBL" id="KAL3613018.1"/>
    </source>
</evidence>
<keyword evidence="3" id="KW-1185">Reference proteome</keyword>
<dbReference type="EMBL" id="JAVIJP010000439">
    <property type="protein sequence ID" value="KAL3613006.1"/>
    <property type="molecule type" value="Genomic_DNA"/>
</dbReference>
<evidence type="ECO:0000313" key="3">
    <source>
        <dbReference type="Proteomes" id="UP001632038"/>
    </source>
</evidence>